<dbReference type="Proteomes" id="UP000325313">
    <property type="component" value="Unassembled WGS sequence"/>
</dbReference>
<evidence type="ECO:0000313" key="4">
    <source>
        <dbReference type="Proteomes" id="UP000324748"/>
    </source>
</evidence>
<evidence type="ECO:0000313" key="2">
    <source>
        <dbReference type="EMBL" id="KAA1096185.1"/>
    </source>
</evidence>
<dbReference type="AlphaFoldDB" id="A0A5B0PEB3"/>
<evidence type="ECO:0000313" key="3">
    <source>
        <dbReference type="EMBL" id="KAA1099062.1"/>
    </source>
</evidence>
<reference evidence="4 5" key="1">
    <citation type="submission" date="2019-05" db="EMBL/GenBank/DDBJ databases">
        <title>Emergence of the Ug99 lineage of the wheat stem rust pathogen through somatic hybridization.</title>
        <authorList>
            <person name="Li F."/>
            <person name="Upadhyaya N.M."/>
            <person name="Sperschneider J."/>
            <person name="Matny O."/>
            <person name="Nguyen-Phuc H."/>
            <person name="Mago R."/>
            <person name="Raley C."/>
            <person name="Miller M.E."/>
            <person name="Silverstein K.A.T."/>
            <person name="Henningsen E."/>
            <person name="Hirsch C.D."/>
            <person name="Visser B."/>
            <person name="Pretorius Z.A."/>
            <person name="Steffenson B.J."/>
            <person name="Schwessinger B."/>
            <person name="Dodds P.N."/>
            <person name="Figueroa M."/>
        </authorList>
    </citation>
    <scope>NUCLEOTIDE SEQUENCE [LARGE SCALE GENOMIC DNA]</scope>
    <source>
        <strain evidence="2">21-0</strain>
        <strain evidence="3 5">Ug99</strain>
    </source>
</reference>
<protein>
    <submittedName>
        <fullName evidence="3">Uncharacterized protein</fullName>
    </submittedName>
</protein>
<dbReference type="EMBL" id="VSWC01000067">
    <property type="protein sequence ID" value="KAA1096185.1"/>
    <property type="molecule type" value="Genomic_DNA"/>
</dbReference>
<evidence type="ECO:0000256" key="1">
    <source>
        <dbReference type="SAM" id="MobiDB-lite"/>
    </source>
</evidence>
<proteinExistence type="predicted"/>
<comment type="caution">
    <text evidence="3">The sequence shown here is derived from an EMBL/GenBank/DDBJ whole genome shotgun (WGS) entry which is preliminary data.</text>
</comment>
<keyword evidence="4" id="KW-1185">Reference proteome</keyword>
<organism evidence="3 5">
    <name type="scientific">Puccinia graminis f. sp. tritici</name>
    <dbReference type="NCBI Taxonomy" id="56615"/>
    <lineage>
        <taxon>Eukaryota</taxon>
        <taxon>Fungi</taxon>
        <taxon>Dikarya</taxon>
        <taxon>Basidiomycota</taxon>
        <taxon>Pucciniomycotina</taxon>
        <taxon>Pucciniomycetes</taxon>
        <taxon>Pucciniales</taxon>
        <taxon>Pucciniaceae</taxon>
        <taxon>Puccinia</taxon>
    </lineage>
</organism>
<accession>A0A5B0PEB3</accession>
<dbReference type="Proteomes" id="UP000324748">
    <property type="component" value="Unassembled WGS sequence"/>
</dbReference>
<gene>
    <name evidence="2" type="ORF">PGT21_007510</name>
    <name evidence="3" type="ORF">PGTUg99_010933</name>
</gene>
<feature type="compositionally biased region" description="Basic and acidic residues" evidence="1">
    <location>
        <begin position="71"/>
        <end position="82"/>
    </location>
</feature>
<dbReference type="EMBL" id="VDEP01000343">
    <property type="protein sequence ID" value="KAA1099062.1"/>
    <property type="molecule type" value="Genomic_DNA"/>
</dbReference>
<feature type="region of interest" description="Disordered" evidence="1">
    <location>
        <begin position="63"/>
        <end position="103"/>
    </location>
</feature>
<evidence type="ECO:0000313" key="5">
    <source>
        <dbReference type="Proteomes" id="UP000325313"/>
    </source>
</evidence>
<name>A0A5B0PEB3_PUCGR</name>
<sequence>MDADGWMISTENETSKKLPVCDRKTGVMNQDEPAFWSAGLSDQLTSYDLRAVTWQELRACLHNNHGRRKNHDLPVLRERDPLPPDVAGKAASVDPTPKSTTTSVFLSDRQDWGGSYHDYTHKYVIPDLGAYSEDSAQTPSTRVHWDD</sequence>